<evidence type="ECO:0000313" key="2">
    <source>
        <dbReference type="Proteomes" id="UP000091857"/>
    </source>
</evidence>
<sequence>MHMKRPKLFAAYRQFLRLKKYTIMENNGVTSQEATDSGLSKGANATSTRGEDVECKAQKIQALEAALRNTNFVVLEETKKLSIA</sequence>
<protein>
    <submittedName>
        <fullName evidence="1">Uncharacterized protein</fullName>
    </submittedName>
</protein>
<organism evidence="1 2">
    <name type="scientific">Manihot esculenta</name>
    <name type="common">Cassava</name>
    <name type="synonym">Jatropha manihot</name>
    <dbReference type="NCBI Taxonomy" id="3983"/>
    <lineage>
        <taxon>Eukaryota</taxon>
        <taxon>Viridiplantae</taxon>
        <taxon>Streptophyta</taxon>
        <taxon>Embryophyta</taxon>
        <taxon>Tracheophyta</taxon>
        <taxon>Spermatophyta</taxon>
        <taxon>Magnoliopsida</taxon>
        <taxon>eudicotyledons</taxon>
        <taxon>Gunneridae</taxon>
        <taxon>Pentapetalae</taxon>
        <taxon>rosids</taxon>
        <taxon>fabids</taxon>
        <taxon>Malpighiales</taxon>
        <taxon>Euphorbiaceae</taxon>
        <taxon>Crotonoideae</taxon>
        <taxon>Manihoteae</taxon>
        <taxon>Manihot</taxon>
    </lineage>
</organism>
<comment type="caution">
    <text evidence="1">The sequence shown here is derived from an EMBL/GenBank/DDBJ whole genome shotgun (WGS) entry which is preliminary data.</text>
</comment>
<accession>A0ACB7I5Y2</accession>
<keyword evidence="2" id="KW-1185">Reference proteome</keyword>
<dbReference type="Proteomes" id="UP000091857">
    <property type="component" value="Chromosome 2"/>
</dbReference>
<evidence type="ECO:0000313" key="1">
    <source>
        <dbReference type="EMBL" id="KAG8659453.1"/>
    </source>
</evidence>
<gene>
    <name evidence="1" type="ORF">MANES_02G038950v8</name>
</gene>
<reference evidence="2" key="1">
    <citation type="journal article" date="2016" name="Nat. Biotechnol.">
        <title>Sequencing wild and cultivated cassava and related species reveals extensive interspecific hybridization and genetic diversity.</title>
        <authorList>
            <person name="Bredeson J.V."/>
            <person name="Lyons J.B."/>
            <person name="Prochnik S.E."/>
            <person name="Wu G.A."/>
            <person name="Ha C.M."/>
            <person name="Edsinger-Gonzales E."/>
            <person name="Grimwood J."/>
            <person name="Schmutz J."/>
            <person name="Rabbi I.Y."/>
            <person name="Egesi C."/>
            <person name="Nauluvula P."/>
            <person name="Lebot V."/>
            <person name="Ndunguru J."/>
            <person name="Mkamilo G."/>
            <person name="Bart R.S."/>
            <person name="Setter T.L."/>
            <person name="Gleadow R.M."/>
            <person name="Kulakow P."/>
            <person name="Ferguson M.E."/>
            <person name="Rounsley S."/>
            <person name="Rokhsar D.S."/>
        </authorList>
    </citation>
    <scope>NUCLEOTIDE SEQUENCE [LARGE SCALE GENOMIC DNA]</scope>
    <source>
        <strain evidence="2">cv. AM560-2</strain>
    </source>
</reference>
<proteinExistence type="predicted"/>
<name>A0ACB7I5Y2_MANES</name>
<dbReference type="EMBL" id="CM004388">
    <property type="protein sequence ID" value="KAG8659453.1"/>
    <property type="molecule type" value="Genomic_DNA"/>
</dbReference>